<sequence length="306" mass="34086">MDYAQLRPGRRFAPLHSLLYYSQRLVTRPALRRLVVRTLTGALRLRHGSGSELHADSAEEAAALADLSQSGYAPLGNQLSSVQCDAIRVYLQDKLLTDRDRERELFALAQAPPGVRVADYHLRDVIACPHILALANSAPLLGLAARYMRCKPTISALGLRWSFPGAGDASDLQAFHRDSEDWRYLKVLVYLTDVDHDAGPHVYLHGSHLTQAPVRLRFYSDDEIAANYGAGRLLTATGTRGFCFAVDTAGIHKGTAPHLLPRLMLQIQYSLLPSYAYQYAPEEYDGALQLDPYVNRLIVRPLRVPR</sequence>
<dbReference type="EMBL" id="LROM01000120">
    <property type="protein sequence ID" value="OEZ95758.1"/>
    <property type="molecule type" value="Genomic_DNA"/>
</dbReference>
<dbReference type="Proteomes" id="UP000175989">
    <property type="component" value="Unassembled WGS sequence"/>
</dbReference>
<organism evidence="1 2">
    <name type="scientific">Duganella phyllosphaerae</name>
    <dbReference type="NCBI Taxonomy" id="762836"/>
    <lineage>
        <taxon>Bacteria</taxon>
        <taxon>Pseudomonadati</taxon>
        <taxon>Pseudomonadota</taxon>
        <taxon>Betaproteobacteria</taxon>
        <taxon>Burkholderiales</taxon>
        <taxon>Oxalobacteraceae</taxon>
        <taxon>Telluria group</taxon>
        <taxon>Duganella</taxon>
    </lineage>
</organism>
<dbReference type="InterPro" id="IPR008775">
    <property type="entry name" value="Phytyl_CoA_dOase-like"/>
</dbReference>
<dbReference type="RefSeq" id="WP_070250820.1">
    <property type="nucleotide sequence ID" value="NZ_LROM01000120.1"/>
</dbReference>
<evidence type="ECO:0008006" key="3">
    <source>
        <dbReference type="Google" id="ProtNLM"/>
    </source>
</evidence>
<protein>
    <recommendedName>
        <fullName evidence="3">Phytanoyl-CoA dioxygenase PhyH</fullName>
    </recommendedName>
</protein>
<accession>A0A1E7WD99</accession>
<proteinExistence type="predicted"/>
<dbReference type="PATRIC" id="fig|762836.4.peg.4335"/>
<dbReference type="GO" id="GO:0016706">
    <property type="term" value="F:2-oxoglutarate-dependent dioxygenase activity"/>
    <property type="evidence" value="ECO:0007669"/>
    <property type="project" value="UniProtKB-ARBA"/>
</dbReference>
<reference evidence="2" key="1">
    <citation type="journal article" date="2016" name="Front. Microbiol.">
        <title>Molecular Keys to the Janthinobacterium and Duganella spp. Interaction with the Plant Pathogen Fusarium graminearum.</title>
        <authorList>
            <person name="Haack F.S."/>
            <person name="Poehlein A."/>
            <person name="Kroger C."/>
            <person name="Voigt C.A."/>
            <person name="Piepenbring M."/>
            <person name="Bode H.B."/>
            <person name="Daniel R."/>
            <person name="Schafer W."/>
            <person name="Streit W.R."/>
        </authorList>
    </citation>
    <scope>NUCLEOTIDE SEQUENCE [LARGE SCALE GENOMIC DNA]</scope>
    <source>
        <strain evidence="2">T54</strain>
    </source>
</reference>
<keyword evidence="2" id="KW-1185">Reference proteome</keyword>
<dbReference type="AlphaFoldDB" id="A0A1E7WD99"/>
<dbReference type="OrthoDB" id="324927at2"/>
<dbReference type="Gene3D" id="2.60.120.620">
    <property type="entry name" value="q2cbj1_9rhob like domain"/>
    <property type="match status" value="1"/>
</dbReference>
<evidence type="ECO:0000313" key="1">
    <source>
        <dbReference type="EMBL" id="OEZ95758.1"/>
    </source>
</evidence>
<gene>
    <name evidence="1" type="ORF">DUPY_42090</name>
</gene>
<dbReference type="Pfam" id="PF05721">
    <property type="entry name" value="PhyH"/>
    <property type="match status" value="1"/>
</dbReference>
<comment type="caution">
    <text evidence="1">The sequence shown here is derived from an EMBL/GenBank/DDBJ whole genome shotgun (WGS) entry which is preliminary data.</text>
</comment>
<name>A0A1E7WD99_9BURK</name>
<dbReference type="SUPFAM" id="SSF51197">
    <property type="entry name" value="Clavaminate synthase-like"/>
    <property type="match status" value="1"/>
</dbReference>
<evidence type="ECO:0000313" key="2">
    <source>
        <dbReference type="Proteomes" id="UP000175989"/>
    </source>
</evidence>